<dbReference type="FunFam" id="3.30.2450.30:FF:000003">
    <property type="entry name" value="Histone acetyltransferase"/>
    <property type="match status" value="1"/>
</dbReference>
<dbReference type="AlphaFoldDB" id="A0A0X3P3P9"/>
<dbReference type="Gene3D" id="3.30.2450.30">
    <property type="match status" value="1"/>
</dbReference>
<feature type="region of interest" description="Disordered" evidence="3">
    <location>
        <begin position="120"/>
        <end position="139"/>
    </location>
</feature>
<organism evidence="4">
    <name type="scientific">Schistocephalus solidus</name>
    <name type="common">Tapeworm</name>
    <dbReference type="NCBI Taxonomy" id="70667"/>
    <lineage>
        <taxon>Eukaryota</taxon>
        <taxon>Metazoa</taxon>
        <taxon>Spiralia</taxon>
        <taxon>Lophotrochozoa</taxon>
        <taxon>Platyhelminthes</taxon>
        <taxon>Cestoda</taxon>
        <taxon>Eucestoda</taxon>
        <taxon>Diphyllobothriidea</taxon>
        <taxon>Diphyllobothriidae</taxon>
        <taxon>Schistocephalus</taxon>
    </lineage>
</organism>
<dbReference type="SMART" id="SM00712">
    <property type="entry name" value="PUR"/>
    <property type="match status" value="3"/>
</dbReference>
<feature type="compositionally biased region" description="Basic and acidic residues" evidence="3">
    <location>
        <begin position="289"/>
        <end position="302"/>
    </location>
</feature>
<reference evidence="4" key="1">
    <citation type="submission" date="2016-01" db="EMBL/GenBank/DDBJ databases">
        <title>Reference transcriptome for the parasite Schistocephalus solidus: insights into the molecular evolution of parasitism.</title>
        <authorList>
            <person name="Hebert F.O."/>
            <person name="Grambauer S."/>
            <person name="Barber I."/>
            <person name="Landry C.R."/>
            <person name="Aubin-Horth N."/>
        </authorList>
    </citation>
    <scope>NUCLEOTIDE SEQUENCE</scope>
</reference>
<accession>A0A0X3P3P9</accession>
<evidence type="ECO:0000256" key="3">
    <source>
        <dbReference type="SAM" id="MobiDB-lite"/>
    </source>
</evidence>
<feature type="region of interest" description="Disordered" evidence="3">
    <location>
        <begin position="278"/>
        <end position="313"/>
    </location>
</feature>
<dbReference type="GO" id="GO:0005634">
    <property type="term" value="C:nucleus"/>
    <property type="evidence" value="ECO:0007669"/>
    <property type="project" value="TreeGrafter"/>
</dbReference>
<dbReference type="EMBL" id="GEEE01016696">
    <property type="protein sequence ID" value="JAP46529.1"/>
    <property type="molecule type" value="Transcribed_RNA"/>
</dbReference>
<dbReference type="GO" id="GO:0000981">
    <property type="term" value="F:DNA-binding transcription factor activity, RNA polymerase II-specific"/>
    <property type="evidence" value="ECO:0007669"/>
    <property type="project" value="TreeGrafter"/>
</dbReference>
<dbReference type="GO" id="GO:0032422">
    <property type="term" value="F:purine-rich negative regulatory element binding"/>
    <property type="evidence" value="ECO:0007669"/>
    <property type="project" value="InterPro"/>
</dbReference>
<name>A0A0X3P3P9_SCHSO</name>
<dbReference type="Pfam" id="PF04845">
    <property type="entry name" value="PurA"/>
    <property type="match status" value="1"/>
</dbReference>
<keyword evidence="2" id="KW-0238">DNA-binding</keyword>
<dbReference type="InterPro" id="IPR006628">
    <property type="entry name" value="PUR-bd_fam"/>
</dbReference>
<dbReference type="Gene3D" id="3.10.450.700">
    <property type="match status" value="1"/>
</dbReference>
<feature type="compositionally biased region" description="Polar residues" evidence="3">
    <location>
        <begin position="304"/>
        <end position="313"/>
    </location>
</feature>
<comment type="similarity">
    <text evidence="1">Belongs to the PUR DNA-binding protein family.</text>
</comment>
<feature type="non-terminal residue" evidence="4">
    <location>
        <position position="1"/>
    </location>
</feature>
<evidence type="ECO:0000256" key="1">
    <source>
        <dbReference type="ARBA" id="ARBA00009251"/>
    </source>
</evidence>
<dbReference type="GO" id="GO:0000977">
    <property type="term" value="F:RNA polymerase II transcription regulatory region sequence-specific DNA binding"/>
    <property type="evidence" value="ECO:0007669"/>
    <property type="project" value="InterPro"/>
</dbReference>
<evidence type="ECO:0000313" key="4">
    <source>
        <dbReference type="EMBL" id="JAP46529.1"/>
    </source>
</evidence>
<gene>
    <name evidence="4" type="primary">PURA</name>
    <name evidence="4" type="ORF">TR143700</name>
</gene>
<dbReference type="PANTHER" id="PTHR12611:SF0">
    <property type="entry name" value="PURINE-RICH BINDING PROTEIN-ALPHA, ISOFORM B"/>
    <property type="match status" value="1"/>
</dbReference>
<evidence type="ECO:0000256" key="2">
    <source>
        <dbReference type="ARBA" id="ARBA00023125"/>
    </source>
</evidence>
<sequence length="313" mass="35768">TGFSSSIILSSRIRSLIPKMNPLMYRQHRFPIIPYAIPGVLPHRREVNDEEDLATVALQIQKKRFYVDVKKNWRGRFMKIAEVGMDGRKARILLTMSAADDLKDKLKDLTEVYEEIAKKEAENQGDSADHGDKSSDNEDGLIKSHIVNYPHRRYYLDLKKNRRGYFLRLTMISTTARIKLAVPAQGMRDLYNSICDLLKAWWNQAPSSAEQKALNLPGPKAFRIDNRMLYFDSVSNRYGVFLRISQVWASSRSAITIPERSLNRFRDIINELAEGISSSSIKEEEDSGVTEKDVERSADESIPRTPTSDLPAD</sequence>
<protein>
    <submittedName>
        <fullName evidence="4">Transcriptional activator protein Pur-alpha</fullName>
    </submittedName>
</protein>
<proteinExistence type="inferred from homology"/>
<dbReference type="PANTHER" id="PTHR12611">
    <property type="entry name" value="PUR-TRANSCRIPTIONAL ACTIVATOR"/>
    <property type="match status" value="1"/>
</dbReference>